<sequence>MDGSRTVEELRRLLQQAKERAKAEQQRAEAAERDRQQERQRAEAERQRAEAEQQRAEAAERDRQQERQRADEAEQQTQPTSLDEYITACHSLVYIKFTVETDRRLTSK</sequence>
<protein>
    <submittedName>
        <fullName evidence="2">Uncharacterized protein</fullName>
    </submittedName>
</protein>
<feature type="non-terminal residue" evidence="2">
    <location>
        <position position="108"/>
    </location>
</feature>
<name>A0A8H6IR49_9PEZI</name>
<comment type="caution">
    <text evidence="2">The sequence shown here is derived from an EMBL/GenBank/DDBJ whole genome shotgun (WGS) entry which is preliminary data.</text>
</comment>
<accession>A0A8H6IR49</accession>
<gene>
    <name evidence="2" type="ORF">CSOJ01_13960</name>
</gene>
<evidence type="ECO:0000256" key="1">
    <source>
        <dbReference type="SAM" id="MobiDB-lite"/>
    </source>
</evidence>
<proteinExistence type="predicted"/>
<feature type="compositionally biased region" description="Basic and acidic residues" evidence="1">
    <location>
        <begin position="1"/>
        <end position="72"/>
    </location>
</feature>
<evidence type="ECO:0000313" key="2">
    <source>
        <dbReference type="EMBL" id="KAF6793379.1"/>
    </source>
</evidence>
<keyword evidence="3" id="KW-1185">Reference proteome</keyword>
<reference evidence="2 3" key="1">
    <citation type="journal article" date="2020" name="Phytopathology">
        <title>Genome Sequence Resources of Colletotrichum truncatum, C. plurivorum, C. musicola, and C. sojae: Four Species Pathogenic to Soybean (Glycine max).</title>
        <authorList>
            <person name="Rogerio F."/>
            <person name="Boufleur T.R."/>
            <person name="Ciampi-Guillardi M."/>
            <person name="Sukno S.A."/>
            <person name="Thon M.R."/>
            <person name="Massola Junior N.S."/>
            <person name="Baroncelli R."/>
        </authorList>
    </citation>
    <scope>NUCLEOTIDE SEQUENCE [LARGE SCALE GENOMIC DNA]</scope>
    <source>
        <strain evidence="2 3">LFN0009</strain>
    </source>
</reference>
<evidence type="ECO:0000313" key="3">
    <source>
        <dbReference type="Proteomes" id="UP000652219"/>
    </source>
</evidence>
<dbReference type="EMBL" id="WIGN01000435">
    <property type="protein sequence ID" value="KAF6793379.1"/>
    <property type="molecule type" value="Genomic_DNA"/>
</dbReference>
<dbReference type="Proteomes" id="UP000652219">
    <property type="component" value="Unassembled WGS sequence"/>
</dbReference>
<organism evidence="2 3">
    <name type="scientific">Colletotrichum sojae</name>
    <dbReference type="NCBI Taxonomy" id="2175907"/>
    <lineage>
        <taxon>Eukaryota</taxon>
        <taxon>Fungi</taxon>
        <taxon>Dikarya</taxon>
        <taxon>Ascomycota</taxon>
        <taxon>Pezizomycotina</taxon>
        <taxon>Sordariomycetes</taxon>
        <taxon>Hypocreomycetidae</taxon>
        <taxon>Glomerellales</taxon>
        <taxon>Glomerellaceae</taxon>
        <taxon>Colletotrichum</taxon>
        <taxon>Colletotrichum orchidearum species complex</taxon>
    </lineage>
</organism>
<dbReference type="AlphaFoldDB" id="A0A8H6IR49"/>
<feature type="region of interest" description="Disordered" evidence="1">
    <location>
        <begin position="1"/>
        <end position="83"/>
    </location>
</feature>